<dbReference type="Gramene" id="MELO3C027520.2.1">
    <property type="protein sequence ID" value="MELO3C027520.2.1"/>
    <property type="gene ID" value="MELO3C027520.2"/>
</dbReference>
<evidence type="ECO:0000313" key="1">
    <source>
        <dbReference type="EnsemblPlants" id="MELO3C027520.2.1"/>
    </source>
</evidence>
<organism evidence="1">
    <name type="scientific">Cucumis melo</name>
    <name type="common">Muskmelon</name>
    <dbReference type="NCBI Taxonomy" id="3656"/>
    <lineage>
        <taxon>Eukaryota</taxon>
        <taxon>Viridiplantae</taxon>
        <taxon>Streptophyta</taxon>
        <taxon>Embryophyta</taxon>
        <taxon>Tracheophyta</taxon>
        <taxon>Spermatophyta</taxon>
        <taxon>Magnoliopsida</taxon>
        <taxon>eudicotyledons</taxon>
        <taxon>Gunneridae</taxon>
        <taxon>Pentapetalae</taxon>
        <taxon>rosids</taxon>
        <taxon>fabids</taxon>
        <taxon>Cucurbitales</taxon>
        <taxon>Cucurbitaceae</taxon>
        <taxon>Benincaseae</taxon>
        <taxon>Cucumis</taxon>
    </lineage>
</organism>
<protein>
    <submittedName>
        <fullName evidence="1">Uncharacterized protein</fullName>
    </submittedName>
</protein>
<reference evidence="1" key="1">
    <citation type="submission" date="2023-03" db="UniProtKB">
        <authorList>
            <consortium name="EnsemblPlants"/>
        </authorList>
    </citation>
    <scope>IDENTIFICATION</scope>
</reference>
<name>A0A9I9E276_CUCME</name>
<accession>A0A9I9E276</accession>
<dbReference type="AlphaFoldDB" id="A0A9I9E276"/>
<proteinExistence type="predicted"/>
<sequence length="42" mass="4830">MNDATRWLSSKLRSLKRAAVEAEVVEACSRQSFFSWKRAAIE</sequence>
<dbReference type="EnsemblPlants" id="MELO3C027520.2.1">
    <property type="protein sequence ID" value="MELO3C027520.2.1"/>
    <property type="gene ID" value="MELO3C027520.2"/>
</dbReference>